<name>A0AC34GTA6_9BILA</name>
<accession>A0AC34GTA6</accession>
<reference evidence="2" key="1">
    <citation type="submission" date="2022-11" db="UniProtKB">
        <authorList>
            <consortium name="WormBaseParasite"/>
        </authorList>
    </citation>
    <scope>IDENTIFICATION</scope>
</reference>
<evidence type="ECO:0000313" key="1">
    <source>
        <dbReference type="Proteomes" id="UP000887579"/>
    </source>
</evidence>
<dbReference type="Proteomes" id="UP000887579">
    <property type="component" value="Unplaced"/>
</dbReference>
<evidence type="ECO:0000313" key="2">
    <source>
        <dbReference type="WBParaSite" id="ES5_v2.g796.t1"/>
    </source>
</evidence>
<protein>
    <submittedName>
        <fullName evidence="2">Uncharacterized protein</fullName>
    </submittedName>
</protein>
<sequence>MPKVEGKKVQTSDKYKKENNPNPTITNSSTLSLHIAAYENSIQDNLTVKNSVDSVQKSKNENLENSMQFSIDSHILNPFEFPRQQENNKGTAEPEIAQFNASQKLLNPNQQNMEETSTRSRRSTKKRDAYSPSRFDTPTQRQPRKSTNATQKTEESLPPVSIPILPSRSSRNISSATLPLPTASTSSVNKSKKSTPKASSARGPRSSLLKLATLPPKEEIFDAQKTPSIKVETPESPPPHEDVFIAPPPPKPLPFDFSNPTAHDLPDRRNKSKSVYQMGLLPRTIPVIRKSRNRSKGSQPPDEESSISNSSSTAVKVKPPPADEEDFNMLPASSSSPSIFSSSAAKSGAGRGRKSNPYASQPASSSKVPRLSLSKITLPFPTESIKLSPPSSKESTASSPLVESKESTPISHVVAAEAVKEEAIGIKDTVRRPRKQSLKKVSVSENDISGGIDTVNTEGDKVVIPGVENVASASTSNINVGDKKKKRKRKRPLRLTMKKKKVSRASIAVELYDGEVEEESKDYENAEFDDEVSEEEVIIECELENYGASSSQYLCSLHPNVQASFKHYEQDDGSFFTRFVLYGNVFKEADTVAEEMVVDKAEYPQYLNIFVNCASGIIDLCNNLLLKTGAVDVFPTERMNIEMAIKILETKFNKENLCQVFIYGLSEIHKVLLEVKTQKLPLPQMYIKCRDIATLIAHSFITYPTKLLFIFHQLFLTHLDVDALIVYMVLCRYVNQVFKIANVLKEFSAPHLDEINTCCVDTIKQNIVDPFRDMIYKIDREFLSKDVVVVALVCNDIGSDQYLDFQKLMLWFNTGFRKMGATVESLTLSADWNNPELLQISAYNAITMVQSYFKFIIETYPTSKLIVVNYGDPSMFFYHAIHFVDRISGVINIAFSTSTFVDEVEHIRGGVEDTILNMTYCPSLFVTGEKAEKSDISHYDQILKHYKTEQAGLIIVGDADDVLTVSSKTLLQYRITPACIKRILLVSFKHFLQSTVIIILLEHFTDFIEKCIAQPLPPRTYFPSASHENDPDFELYNVVKDEITAMHMKLFEQTKNFYDIRADLSKKMNKSKHDVKISPNGLSKEDVGEQVHSTQTKDTIETFSEALVNLKFS</sequence>
<organism evidence="1 2">
    <name type="scientific">Panagrolaimus sp. ES5</name>
    <dbReference type="NCBI Taxonomy" id="591445"/>
    <lineage>
        <taxon>Eukaryota</taxon>
        <taxon>Metazoa</taxon>
        <taxon>Ecdysozoa</taxon>
        <taxon>Nematoda</taxon>
        <taxon>Chromadorea</taxon>
        <taxon>Rhabditida</taxon>
        <taxon>Tylenchina</taxon>
        <taxon>Panagrolaimomorpha</taxon>
        <taxon>Panagrolaimoidea</taxon>
        <taxon>Panagrolaimidae</taxon>
        <taxon>Panagrolaimus</taxon>
    </lineage>
</organism>
<dbReference type="WBParaSite" id="ES5_v2.g796.t1">
    <property type="protein sequence ID" value="ES5_v2.g796.t1"/>
    <property type="gene ID" value="ES5_v2.g796"/>
</dbReference>
<proteinExistence type="predicted"/>